<dbReference type="RefSeq" id="WP_226764990.1">
    <property type="nucleotide sequence ID" value="NZ_JAJAWG010000012.1"/>
</dbReference>
<organism evidence="1 2">
    <name type="scientific">Deefgea salmonis</name>
    <dbReference type="NCBI Taxonomy" id="2875502"/>
    <lineage>
        <taxon>Bacteria</taxon>
        <taxon>Pseudomonadati</taxon>
        <taxon>Pseudomonadota</taxon>
        <taxon>Betaproteobacteria</taxon>
        <taxon>Neisseriales</taxon>
        <taxon>Chitinibacteraceae</taxon>
        <taxon>Deefgea</taxon>
    </lineage>
</organism>
<sequence>MSPTELKIRDLQCQQCGQQFRCGSGGRKGGCWCMDQPHGLPLPSQGDCYCPQCLSDIVRTHGMIQVPANDPPT</sequence>
<reference evidence="1 2" key="1">
    <citation type="submission" date="2021-10" db="EMBL/GenBank/DDBJ databases">
        <authorList>
            <person name="Chen M."/>
        </authorList>
    </citation>
    <scope>NUCLEOTIDE SEQUENCE [LARGE SCALE GENOMIC DNA]</scope>
    <source>
        <strain evidence="1 2">H3-26</strain>
    </source>
</reference>
<evidence type="ECO:0000313" key="1">
    <source>
        <dbReference type="EMBL" id="MCB5197289.1"/>
    </source>
</evidence>
<proteinExistence type="predicted"/>
<dbReference type="EMBL" id="JAJAWG010000012">
    <property type="protein sequence ID" value="MCB5197289.1"/>
    <property type="molecule type" value="Genomic_DNA"/>
</dbReference>
<gene>
    <name evidence="1" type="ORF">LG219_13555</name>
</gene>
<name>A0ABS8BNH3_9NEIS</name>
<keyword evidence="2" id="KW-1185">Reference proteome</keyword>
<protein>
    <submittedName>
        <fullName evidence="1">Cysteine-rich CWC family protein</fullName>
    </submittedName>
</protein>
<accession>A0ABS8BNH3</accession>
<comment type="caution">
    <text evidence="1">The sequence shown here is derived from an EMBL/GenBank/DDBJ whole genome shotgun (WGS) entry which is preliminary data.</text>
</comment>
<dbReference type="Proteomes" id="UP001198034">
    <property type="component" value="Unassembled WGS sequence"/>
</dbReference>
<evidence type="ECO:0000313" key="2">
    <source>
        <dbReference type="Proteomes" id="UP001198034"/>
    </source>
</evidence>